<sequence length="46" mass="5155">MLAVREILVKLGQSSAKISVINPYFFISATLSEKLTLVMEVHLLNH</sequence>
<gene>
    <name evidence="1" type="ORF">MNBD_GAMMA06-1619</name>
</gene>
<organism evidence="1">
    <name type="scientific">hydrothermal vent metagenome</name>
    <dbReference type="NCBI Taxonomy" id="652676"/>
    <lineage>
        <taxon>unclassified sequences</taxon>
        <taxon>metagenomes</taxon>
        <taxon>ecological metagenomes</taxon>
    </lineage>
</organism>
<reference evidence="1" key="1">
    <citation type="submission" date="2018-06" db="EMBL/GenBank/DDBJ databases">
        <authorList>
            <person name="Zhirakovskaya E."/>
        </authorList>
    </citation>
    <scope>NUCLEOTIDE SEQUENCE</scope>
</reference>
<protein>
    <submittedName>
        <fullName evidence="1">Uncharacterized protein</fullName>
    </submittedName>
</protein>
<proteinExistence type="predicted"/>
<dbReference type="AlphaFoldDB" id="A0A3B0WET0"/>
<name>A0A3B0WET0_9ZZZZ</name>
<accession>A0A3B0WET0</accession>
<evidence type="ECO:0000313" key="1">
    <source>
        <dbReference type="EMBL" id="VAW50940.1"/>
    </source>
</evidence>
<dbReference type="EMBL" id="UOFD01000021">
    <property type="protein sequence ID" value="VAW50940.1"/>
    <property type="molecule type" value="Genomic_DNA"/>
</dbReference>